<dbReference type="SUPFAM" id="SSF48230">
    <property type="entry name" value="Chondroitin AC/alginate lyase"/>
    <property type="match status" value="1"/>
</dbReference>
<protein>
    <submittedName>
        <fullName evidence="7">Heparinase II/III-family protein</fullName>
    </submittedName>
</protein>
<evidence type="ECO:0000313" key="7">
    <source>
        <dbReference type="EMBL" id="QTR46416.1"/>
    </source>
</evidence>
<keyword evidence="2" id="KW-0732">Signal</keyword>
<sequence>MNRQLSKARTMLALGIPNLARVLGYRLGVKLGINPVRRIRENLPTGEFFKKIPLNPPFSKGEAENSSASLAPPLIRGGWEGFLLHFGWHAIQHQAPPNWHQNPFNGVTVPNPERPWWQIPDFDPKLGDIKTVWEASRFDWVLHFAQQAVQGNETALNDLNHWLSDWCTHNPAYYGVNWKCGQEASIRVMHLAFAALLLQQHQQASPALQTLIKAHLQRIAPTIHYAIAQDNNHGTSEASALFIGGSWLNQLGDNAGLKWQNLGRKWLENRAKRLIEADGSFSQYSVNYHRVMLDTYSMAEHWRQCLNLPPFSATLYQQLQRATHWLYHMVQVETGDAPNLGANDGARLLPLSDTDYRDYRPSVQLTMALFCQKSAFLPPSPLAGGEAPRSSGWDGLGMGGSSASWNEPLHWLNIPVPQQQTQQPLSMHFPNGGYSLLRKGRTFALLRIPNFRFRPSQADALHLDLWLNGENLLRDAGTYSYNAGDETTQYFGGTASHNTIQFDDRDQMPRLSRFLFGEWLTAQDITPVHEIDDTVIATAGYRDYQKAYHHRTVSLSPQRLSVTDKVADFKHKAVLRWRLQPGEWQINGLTVNNGKHHVSINSTVPIIRFEITQGWESRYYLQKTALPVLEIEIHQAAELTTEYHFNP</sequence>
<feature type="domain" description="Heparinase II/III-like C-terminal" evidence="5">
    <location>
        <begin position="424"/>
        <end position="594"/>
    </location>
</feature>
<proteinExistence type="predicted"/>
<dbReference type="Gene3D" id="1.50.10.100">
    <property type="entry name" value="Chondroitin AC/alginate lyase"/>
    <property type="match status" value="1"/>
</dbReference>
<keyword evidence="4" id="KW-0456">Lyase</keyword>
<comment type="subcellular location">
    <subcellularLocation>
        <location evidence="1">Periplasm</location>
    </subcellularLocation>
</comment>
<evidence type="ECO:0000313" key="8">
    <source>
        <dbReference type="Proteomes" id="UP000672039"/>
    </source>
</evidence>
<evidence type="ECO:0000259" key="6">
    <source>
        <dbReference type="Pfam" id="PF16889"/>
    </source>
</evidence>
<dbReference type="PANTHER" id="PTHR39210">
    <property type="entry name" value="HEPARIN-SULFATE LYASE"/>
    <property type="match status" value="1"/>
</dbReference>
<dbReference type="Proteomes" id="UP000672039">
    <property type="component" value="Chromosome"/>
</dbReference>
<keyword evidence="3" id="KW-0574">Periplasm</keyword>
<dbReference type="Gene3D" id="2.70.98.70">
    <property type="match status" value="1"/>
</dbReference>
<keyword evidence="8" id="KW-1185">Reference proteome</keyword>
<accession>A0ABX7WT42</accession>
<dbReference type="RefSeq" id="WP_210222752.1">
    <property type="nucleotide sequence ID" value="NZ_CP072801.1"/>
</dbReference>
<dbReference type="Pfam" id="PF16889">
    <property type="entry name" value="Hepar_II_III_N"/>
    <property type="match status" value="1"/>
</dbReference>
<gene>
    <name evidence="7" type="ORF">J9253_00170</name>
</gene>
<name>A0ABX7WT42_9GAMM</name>
<evidence type="ECO:0000256" key="3">
    <source>
        <dbReference type="ARBA" id="ARBA00022764"/>
    </source>
</evidence>
<dbReference type="InterPro" id="IPR008929">
    <property type="entry name" value="Chondroitin_lyas"/>
</dbReference>
<dbReference type="Pfam" id="PF07940">
    <property type="entry name" value="Hepar_II_III_C"/>
    <property type="match status" value="1"/>
</dbReference>
<evidence type="ECO:0000256" key="4">
    <source>
        <dbReference type="ARBA" id="ARBA00023239"/>
    </source>
</evidence>
<dbReference type="InterPro" id="IPR012480">
    <property type="entry name" value="Hepar_II_III_C"/>
</dbReference>
<evidence type="ECO:0000256" key="2">
    <source>
        <dbReference type="ARBA" id="ARBA00022729"/>
    </source>
</evidence>
<evidence type="ECO:0000259" key="5">
    <source>
        <dbReference type="Pfam" id="PF07940"/>
    </source>
</evidence>
<organism evidence="7 8">
    <name type="scientific">Thiothrix litoralis</name>
    <dbReference type="NCBI Taxonomy" id="2891210"/>
    <lineage>
        <taxon>Bacteria</taxon>
        <taxon>Pseudomonadati</taxon>
        <taxon>Pseudomonadota</taxon>
        <taxon>Gammaproteobacteria</taxon>
        <taxon>Thiotrichales</taxon>
        <taxon>Thiotrichaceae</taxon>
        <taxon>Thiothrix</taxon>
    </lineage>
</organism>
<dbReference type="InterPro" id="IPR031680">
    <property type="entry name" value="Hepar_II_III_N"/>
</dbReference>
<dbReference type="PANTHER" id="PTHR39210:SF1">
    <property type="entry name" value="HEPARIN-SULFATE LYASE"/>
    <property type="match status" value="1"/>
</dbReference>
<reference evidence="7 8" key="1">
    <citation type="submission" date="2021-04" db="EMBL/GenBank/DDBJ databases">
        <title>Genomics, taxonomy and metabolism of representatives of sulfur bacteria of the genus Thiothrix: Thiothrix fructosivorans QT, Thiothrix unzii A1T and three new species, Thiothrix subterranea sp. nov., Thiothrix litoralis sp. nov. and 'Candidatus Thiothrix anitrata' sp. nov.</title>
        <authorList>
            <person name="Ravin N.V."/>
            <person name="Smolyakov D."/>
            <person name="Rudenko T.S."/>
            <person name="Mardanov A.V."/>
            <person name="Beletsky A.V."/>
            <person name="Markov N.D."/>
            <person name="Fomenkov A.I."/>
            <person name="Roberts R.J."/>
            <person name="Karnachuk O.V."/>
            <person name="Novikov A."/>
            <person name="Grabovich M.Y."/>
        </authorList>
    </citation>
    <scope>NUCLEOTIDE SEQUENCE [LARGE SCALE GENOMIC DNA]</scope>
    <source>
        <strain evidence="7 8">AS</strain>
    </source>
</reference>
<evidence type="ECO:0000256" key="1">
    <source>
        <dbReference type="ARBA" id="ARBA00004418"/>
    </source>
</evidence>
<dbReference type="EMBL" id="CP072801">
    <property type="protein sequence ID" value="QTR46416.1"/>
    <property type="molecule type" value="Genomic_DNA"/>
</dbReference>
<feature type="domain" description="Heparin-sulfate lyase N-terminal" evidence="6">
    <location>
        <begin position="90"/>
        <end position="329"/>
    </location>
</feature>